<keyword evidence="2" id="KW-0812">Transmembrane</keyword>
<evidence type="ECO:0008006" key="5">
    <source>
        <dbReference type="Google" id="ProtNLM"/>
    </source>
</evidence>
<feature type="transmembrane region" description="Helical" evidence="2">
    <location>
        <begin position="33"/>
        <end position="52"/>
    </location>
</feature>
<keyword evidence="2" id="KW-1133">Transmembrane helix</keyword>
<dbReference type="EMBL" id="FPBA01000002">
    <property type="protein sequence ID" value="SFT42596.1"/>
    <property type="molecule type" value="Genomic_DNA"/>
</dbReference>
<keyword evidence="4" id="KW-1185">Reference proteome</keyword>
<dbReference type="Proteomes" id="UP000199546">
    <property type="component" value="Unassembled WGS sequence"/>
</dbReference>
<evidence type="ECO:0000256" key="2">
    <source>
        <dbReference type="SAM" id="Phobius"/>
    </source>
</evidence>
<dbReference type="Pfam" id="PF10066">
    <property type="entry name" value="DUF2304"/>
    <property type="match status" value="1"/>
</dbReference>
<feature type="transmembrane region" description="Helical" evidence="2">
    <location>
        <begin position="6"/>
        <end position="21"/>
    </location>
</feature>
<dbReference type="InterPro" id="IPR019277">
    <property type="entry name" value="DUF2304"/>
</dbReference>
<accession>A0A1I6XWL6</accession>
<dbReference type="STRING" id="1296565.SAMN05660657_00705"/>
<name>A0A1I6XWL6_9ACTN</name>
<dbReference type="RefSeq" id="WP_093578040.1">
    <property type="nucleotide sequence ID" value="NZ_FPBA01000002.1"/>
</dbReference>
<feature type="region of interest" description="Disordered" evidence="1">
    <location>
        <begin position="149"/>
        <end position="168"/>
    </location>
</feature>
<feature type="transmembrane region" description="Helical" evidence="2">
    <location>
        <begin position="67"/>
        <end position="87"/>
    </location>
</feature>
<feature type="region of interest" description="Disordered" evidence="1">
    <location>
        <begin position="114"/>
        <end position="135"/>
    </location>
</feature>
<organism evidence="3 4">
    <name type="scientific">Geodermatophilus amargosae</name>
    <dbReference type="NCBI Taxonomy" id="1296565"/>
    <lineage>
        <taxon>Bacteria</taxon>
        <taxon>Bacillati</taxon>
        <taxon>Actinomycetota</taxon>
        <taxon>Actinomycetes</taxon>
        <taxon>Geodermatophilales</taxon>
        <taxon>Geodermatophilaceae</taxon>
        <taxon>Geodermatophilus</taxon>
    </lineage>
</organism>
<keyword evidence="2" id="KW-0472">Membrane</keyword>
<gene>
    <name evidence="3" type="ORF">SAMN05660657_00705</name>
</gene>
<evidence type="ECO:0000256" key="1">
    <source>
        <dbReference type="SAM" id="MobiDB-lite"/>
    </source>
</evidence>
<dbReference type="AlphaFoldDB" id="A0A1I6XWL6"/>
<sequence length="168" mass="18223">MIIKFLLVPALIIAVWASLRSRASLRGQARRKLLAGLTVVAGVLAVIFPDYTQYAADAVGVTRGTDLLLYGLALVLIYLVGSTSVRFREQESRLVRLSRQVALAEAEARIGLGVTPDFRGPRHRGADQRGTDQREALQREALQREAVLLPPAGATVATPPDQRQVSQG</sequence>
<evidence type="ECO:0000313" key="4">
    <source>
        <dbReference type="Proteomes" id="UP000199546"/>
    </source>
</evidence>
<reference evidence="4" key="1">
    <citation type="submission" date="2016-10" db="EMBL/GenBank/DDBJ databases">
        <authorList>
            <person name="Varghese N."/>
            <person name="Submissions S."/>
        </authorList>
    </citation>
    <scope>NUCLEOTIDE SEQUENCE [LARGE SCALE GENOMIC DNA]</scope>
    <source>
        <strain evidence="4">DSM 46136</strain>
    </source>
</reference>
<evidence type="ECO:0000313" key="3">
    <source>
        <dbReference type="EMBL" id="SFT42596.1"/>
    </source>
</evidence>
<protein>
    <recommendedName>
        <fullName evidence="5">DUF2304 domain-containing protein</fullName>
    </recommendedName>
</protein>
<dbReference type="OrthoDB" id="8904808at2"/>
<feature type="compositionally biased region" description="Basic and acidic residues" evidence="1">
    <location>
        <begin position="124"/>
        <end position="135"/>
    </location>
</feature>
<proteinExistence type="predicted"/>